<name>A0A2H1WR23_SPOFR</name>
<dbReference type="AlphaFoldDB" id="A0A2H1WR23"/>
<protein>
    <submittedName>
        <fullName evidence="1">SFRICE_009657</fullName>
    </submittedName>
</protein>
<reference evidence="1" key="1">
    <citation type="submission" date="2016-07" db="EMBL/GenBank/DDBJ databases">
        <authorList>
            <person name="Bretaudeau A."/>
        </authorList>
    </citation>
    <scope>NUCLEOTIDE SEQUENCE</scope>
    <source>
        <strain evidence="1">Rice</strain>
        <tissue evidence="1">Whole body</tissue>
    </source>
</reference>
<organism evidence="1">
    <name type="scientific">Spodoptera frugiperda</name>
    <name type="common">Fall armyworm</name>
    <dbReference type="NCBI Taxonomy" id="7108"/>
    <lineage>
        <taxon>Eukaryota</taxon>
        <taxon>Metazoa</taxon>
        <taxon>Ecdysozoa</taxon>
        <taxon>Arthropoda</taxon>
        <taxon>Hexapoda</taxon>
        <taxon>Insecta</taxon>
        <taxon>Pterygota</taxon>
        <taxon>Neoptera</taxon>
        <taxon>Endopterygota</taxon>
        <taxon>Lepidoptera</taxon>
        <taxon>Glossata</taxon>
        <taxon>Ditrysia</taxon>
        <taxon>Noctuoidea</taxon>
        <taxon>Noctuidae</taxon>
        <taxon>Amphipyrinae</taxon>
        <taxon>Spodoptera</taxon>
    </lineage>
</organism>
<evidence type="ECO:0000313" key="1">
    <source>
        <dbReference type="EMBL" id="SOQ55412.1"/>
    </source>
</evidence>
<sequence>MVVSTAAGQVSGTIPGSGEVENFSVVAQSLEMCPYKPVNEQMDYLMGSNRRCPWTLETPEALQLRCWPFGGRGTSKWERVIVELVTTLMQLLFLSKHKNKKKDSPSLGLGAPSDGLSGSPVPTRFLMLNELVFLDVVTSAVTVLTSQPLSVPFTKSRHTWSVPFPFKDNTSPAPSNKSPRRVVKSIFHSYLGTKQIQNSTFDEIRAQGSTRGAYVLRRRQLREFLRQSRAARGDSAVVRPTGPPSSSAVALVLCLMTVLDCHCIHINTDLSGQLLKIETLAPIISGSIPNLGAEPCMCCVSNFTVSPGRLRNAQVTGAQSACARVAFVSNNAASCWRQNIDPSCVASNDVANFIWLKTLSA</sequence>
<dbReference type="EMBL" id="ODYU01010357">
    <property type="protein sequence ID" value="SOQ55412.1"/>
    <property type="molecule type" value="Genomic_DNA"/>
</dbReference>
<accession>A0A2H1WR23</accession>
<gene>
    <name evidence="1" type="ORF">SFRICE_009657</name>
</gene>
<proteinExistence type="predicted"/>